<evidence type="ECO:0000313" key="1">
    <source>
        <dbReference type="EMBL" id="KYC42107.1"/>
    </source>
</evidence>
<dbReference type="AlphaFoldDB" id="A0A139XBM6"/>
<dbReference type="Proteomes" id="UP000076925">
    <property type="component" value="Unassembled WGS sequence"/>
</dbReference>
<comment type="caution">
    <text evidence="1">The sequence shown here is derived from an EMBL/GenBank/DDBJ whole genome shotgun (WGS) entry which is preliminary data.</text>
</comment>
<dbReference type="STRING" id="128403.WA1_19090"/>
<keyword evidence="2" id="KW-1185">Reference proteome</keyword>
<sequence>MYLQIRTFRQKQSAKAEVLRITSLSFPLGDRDIGRLVKAADLSGLSTEDLSDILNISYATASSSTGVVEKSDCKYNAKSPHLRCAVNPCGSCESCKYFEV</sequence>
<dbReference type="Pfam" id="PF20065">
    <property type="entry name" value="DUF6464"/>
    <property type="match status" value="1"/>
</dbReference>
<protein>
    <submittedName>
        <fullName evidence="1">Uncharacterized protein</fullName>
    </submittedName>
</protein>
<dbReference type="InterPro" id="IPR045589">
    <property type="entry name" value="DUF6464"/>
</dbReference>
<name>A0A139XBM6_9CYAN</name>
<reference evidence="1 2" key="1">
    <citation type="journal article" date="2013" name="Genome Biol. Evol.">
        <title>Genomes of Stigonematalean cyanobacteria (subsection V) and the evolution of oxygenic photosynthesis from prokaryotes to plastids.</title>
        <authorList>
            <person name="Dagan T."/>
            <person name="Roettger M."/>
            <person name="Stucken K."/>
            <person name="Landan G."/>
            <person name="Koch R."/>
            <person name="Major P."/>
            <person name="Gould S.B."/>
            <person name="Goremykin V.V."/>
            <person name="Rippka R."/>
            <person name="Tandeau de Marsac N."/>
            <person name="Gugger M."/>
            <person name="Lockhart P.J."/>
            <person name="Allen J.F."/>
            <person name="Brune I."/>
            <person name="Maus I."/>
            <person name="Puhler A."/>
            <person name="Martin W.F."/>
        </authorList>
    </citation>
    <scope>NUCLEOTIDE SEQUENCE [LARGE SCALE GENOMIC DNA]</scope>
    <source>
        <strain evidence="1 2">PCC 7110</strain>
    </source>
</reference>
<dbReference type="EMBL" id="ANNX02000020">
    <property type="protein sequence ID" value="KYC42107.1"/>
    <property type="molecule type" value="Genomic_DNA"/>
</dbReference>
<gene>
    <name evidence="1" type="ORF">WA1_19090</name>
</gene>
<evidence type="ECO:0000313" key="2">
    <source>
        <dbReference type="Proteomes" id="UP000076925"/>
    </source>
</evidence>
<organism evidence="1 2">
    <name type="scientific">Scytonema hofmannii PCC 7110</name>
    <dbReference type="NCBI Taxonomy" id="128403"/>
    <lineage>
        <taxon>Bacteria</taxon>
        <taxon>Bacillati</taxon>
        <taxon>Cyanobacteriota</taxon>
        <taxon>Cyanophyceae</taxon>
        <taxon>Nostocales</taxon>
        <taxon>Scytonemataceae</taxon>
        <taxon>Scytonema</taxon>
    </lineage>
</organism>
<accession>A0A139XBM6</accession>
<proteinExistence type="predicted"/>